<sequence length="129" mass="12538">MAAGHHRSTSSRRAWIKNSASAAASDGRDRDAAGAAAVSSPVAMLANHVSLPLSTTPSPSPPASPPIGIGMLVSGTASVNVVPGIVVAVAVPGIVAPGIAVVVGVPVPGIIAAGVGVAVVDFWLPLRIT</sequence>
<keyword evidence="1" id="KW-0472">Membrane</keyword>
<dbReference type="Gramene" id="OMERI10G01990.1">
    <property type="protein sequence ID" value="OMERI10G01990.1"/>
    <property type="gene ID" value="OMERI10G01990"/>
</dbReference>
<dbReference type="AlphaFoldDB" id="A0A0E0EVU4"/>
<dbReference type="EnsemblPlants" id="OMERI10G02000.1">
    <property type="protein sequence ID" value="OMERI10G02000.1"/>
    <property type="gene ID" value="OMERI10G02000"/>
</dbReference>
<name>A0A0E0EVU4_9ORYZ</name>
<keyword evidence="1" id="KW-0812">Transmembrane</keyword>
<evidence type="ECO:0000313" key="2">
    <source>
        <dbReference type="EnsemblPlants" id="OMERI10G02000.1"/>
    </source>
</evidence>
<evidence type="ECO:0000313" key="3">
    <source>
        <dbReference type="Proteomes" id="UP000008021"/>
    </source>
</evidence>
<organism evidence="2">
    <name type="scientific">Oryza meridionalis</name>
    <dbReference type="NCBI Taxonomy" id="40149"/>
    <lineage>
        <taxon>Eukaryota</taxon>
        <taxon>Viridiplantae</taxon>
        <taxon>Streptophyta</taxon>
        <taxon>Embryophyta</taxon>
        <taxon>Tracheophyta</taxon>
        <taxon>Spermatophyta</taxon>
        <taxon>Magnoliopsida</taxon>
        <taxon>Liliopsida</taxon>
        <taxon>Poales</taxon>
        <taxon>Poaceae</taxon>
        <taxon>BOP clade</taxon>
        <taxon>Oryzoideae</taxon>
        <taxon>Oryzeae</taxon>
        <taxon>Oryzinae</taxon>
        <taxon>Oryza</taxon>
    </lineage>
</organism>
<feature type="transmembrane region" description="Helical" evidence="1">
    <location>
        <begin position="109"/>
        <end position="126"/>
    </location>
</feature>
<dbReference type="Gramene" id="OMERI10G02000.1">
    <property type="protein sequence ID" value="OMERI10G02000.1"/>
    <property type="gene ID" value="OMERI10G02000"/>
</dbReference>
<accession>A0A0E0EVU4</accession>
<dbReference type="Proteomes" id="UP000008021">
    <property type="component" value="Chromosome 10"/>
</dbReference>
<evidence type="ECO:0000256" key="1">
    <source>
        <dbReference type="SAM" id="Phobius"/>
    </source>
</evidence>
<dbReference type="EnsemblPlants" id="OMERI10G01990.1">
    <property type="protein sequence ID" value="OMERI10G01990.1"/>
    <property type="gene ID" value="OMERI10G01990"/>
</dbReference>
<proteinExistence type="predicted"/>
<reference evidence="2" key="2">
    <citation type="submission" date="2018-05" db="EMBL/GenBank/DDBJ databases">
        <title>OmerRS3 (Oryza meridionalis Reference Sequence Version 3).</title>
        <authorList>
            <person name="Zhang J."/>
            <person name="Kudrna D."/>
            <person name="Lee S."/>
            <person name="Talag J."/>
            <person name="Welchert J."/>
            <person name="Wing R.A."/>
        </authorList>
    </citation>
    <scope>NUCLEOTIDE SEQUENCE [LARGE SCALE GENOMIC DNA]</scope>
    <source>
        <strain evidence="2">OR44</strain>
    </source>
</reference>
<dbReference type="HOGENOM" id="CLU_1952227_0_0_1"/>
<reference evidence="2" key="1">
    <citation type="submission" date="2015-04" db="UniProtKB">
        <authorList>
            <consortium name="EnsemblPlants"/>
        </authorList>
    </citation>
    <scope>IDENTIFICATION</scope>
</reference>
<keyword evidence="1" id="KW-1133">Transmembrane helix</keyword>
<keyword evidence="3" id="KW-1185">Reference proteome</keyword>
<protein>
    <submittedName>
        <fullName evidence="2">Uncharacterized protein</fullName>
    </submittedName>
</protein>